<dbReference type="OrthoDB" id="5330177at2"/>
<sequence>MKIRILTESIKGLGLGHVARCYTLGLIFLEMGYEIDFFVRGNGEFLEFLQAQQNNTTLQHFYPLSITWENLANKDLVASDICIIDSYVVTDFSIFLTQTKVLVLFDDDGRHFTLLQKHLESCHNKAKLFLLNPNGFYQSKSFVTEHISKHIMTGLEYVMIHPCFHQALELLQKNLLQKEERKIIICFGGEDLQDISYEIFNILKDLDSLHCLNLHITVILGANYKGKLLSSSYLQCYQSCKNTEQRYNIYQNVPQALLAQYLAISTYSIVSGGGILFESILLAKQTFALELANNQKVQIQLLKEQGLVEKIPSLHCREFLEQQLLHRKKDSATKKTLHIGKNLKDFAAELVLDSLNISLQREHAVWKRKHRDFILDNYIAINFCNINRDEALRVLRYRNNPIVNQNMYGNENISEKTHFHFLHSLKTEEQSKYFLVQHHNTHTTQDIGVISLTRINLKHKNAYLGIYKNPEAHTNHKTHKLSYGSILMEIIKHIAFFEYGLHMLYLEVTARNVQAIRFYEKEGFTFMGELLDGFKQRNNLSQGFCNILIYGIKNPIAT</sequence>
<dbReference type="PANTHER" id="PTHR43415:SF3">
    <property type="entry name" value="GNAT-FAMILY ACETYLTRANSFERASE"/>
    <property type="match status" value="1"/>
</dbReference>
<dbReference type="NCBIfam" id="TIGR03585">
    <property type="entry name" value="PseH"/>
    <property type="match status" value="1"/>
</dbReference>
<dbReference type="Pfam" id="PF00583">
    <property type="entry name" value="Acetyltransf_1"/>
    <property type="match status" value="1"/>
</dbReference>
<dbReference type="AlphaFoldDB" id="A0A3D8J7J7"/>
<reference evidence="2 3" key="1">
    <citation type="submission" date="2018-04" db="EMBL/GenBank/DDBJ databases">
        <title>Novel Campyloabacter and Helicobacter Species and Strains.</title>
        <authorList>
            <person name="Mannion A.J."/>
            <person name="Shen Z."/>
            <person name="Fox J.G."/>
        </authorList>
    </citation>
    <scope>NUCLEOTIDE SEQUENCE [LARGE SCALE GENOMIC DNA]</scope>
    <source>
        <strain evidence="2 3">MIT 97-5075</strain>
    </source>
</reference>
<dbReference type="InterPro" id="IPR000182">
    <property type="entry name" value="GNAT_dom"/>
</dbReference>
<dbReference type="InterPro" id="IPR016181">
    <property type="entry name" value="Acyl_CoA_acyltransferase"/>
</dbReference>
<dbReference type="Gene3D" id="3.40.630.30">
    <property type="match status" value="1"/>
</dbReference>
<dbReference type="Gene3D" id="3.40.50.2000">
    <property type="entry name" value="Glycogen Phosphorylase B"/>
    <property type="match status" value="1"/>
</dbReference>
<evidence type="ECO:0000259" key="1">
    <source>
        <dbReference type="Pfam" id="PF00583"/>
    </source>
</evidence>
<proteinExistence type="predicted"/>
<keyword evidence="3" id="KW-1185">Reference proteome</keyword>
<dbReference type="GO" id="GO:0016747">
    <property type="term" value="F:acyltransferase activity, transferring groups other than amino-acyl groups"/>
    <property type="evidence" value="ECO:0007669"/>
    <property type="project" value="InterPro"/>
</dbReference>
<feature type="domain" description="N-acetyltransferase" evidence="1">
    <location>
        <begin position="432"/>
        <end position="524"/>
    </location>
</feature>
<dbReference type="Proteomes" id="UP000256424">
    <property type="component" value="Unassembled WGS sequence"/>
</dbReference>
<gene>
    <name evidence="2" type="primary">pseH</name>
    <name evidence="2" type="ORF">CQA66_02065</name>
</gene>
<protein>
    <submittedName>
        <fullName evidence="2">UDP-4-amino-4, 6-dideoxy-N-acetyl-beta-L-altrosamine N-acetyltransferase</fullName>
    </submittedName>
</protein>
<dbReference type="SUPFAM" id="SSF55729">
    <property type="entry name" value="Acyl-CoA N-acyltransferases (Nat)"/>
    <property type="match status" value="1"/>
</dbReference>
<accession>A0A3D8J7J7</accession>
<dbReference type="InterPro" id="IPR020036">
    <property type="entry name" value="PseH"/>
</dbReference>
<name>A0A3D8J7J7_9HELI</name>
<dbReference type="RefSeq" id="WP_104763661.1">
    <property type="nucleotide sequence ID" value="NZ_FZPM01000027.1"/>
</dbReference>
<organism evidence="2 3">
    <name type="scientific">Helicobacter aurati</name>
    <dbReference type="NCBI Taxonomy" id="137778"/>
    <lineage>
        <taxon>Bacteria</taxon>
        <taxon>Pseudomonadati</taxon>
        <taxon>Campylobacterota</taxon>
        <taxon>Epsilonproteobacteria</taxon>
        <taxon>Campylobacterales</taxon>
        <taxon>Helicobacteraceae</taxon>
        <taxon>Helicobacter</taxon>
    </lineage>
</organism>
<evidence type="ECO:0000313" key="3">
    <source>
        <dbReference type="Proteomes" id="UP000256424"/>
    </source>
</evidence>
<evidence type="ECO:0000313" key="2">
    <source>
        <dbReference type="EMBL" id="RDU73469.1"/>
    </source>
</evidence>
<dbReference type="EMBL" id="NXLW01000002">
    <property type="protein sequence ID" value="RDU73469.1"/>
    <property type="molecule type" value="Genomic_DNA"/>
</dbReference>
<keyword evidence="2" id="KW-0808">Transferase</keyword>
<comment type="caution">
    <text evidence="2">The sequence shown here is derived from an EMBL/GenBank/DDBJ whole genome shotgun (WGS) entry which is preliminary data.</text>
</comment>
<dbReference type="PANTHER" id="PTHR43415">
    <property type="entry name" value="SPERMIDINE N(1)-ACETYLTRANSFERASE"/>
    <property type="match status" value="1"/>
</dbReference>